<reference evidence="1 2" key="1">
    <citation type="submission" date="2023-05" db="EMBL/GenBank/DDBJ databases">
        <title>Complete Genome Resource of Xanthomonas oryzae pv. leersiae Strain YNJC Isolated From Plateau Japonica Rice in Southwest China.</title>
        <authorList>
            <person name="Aa X."/>
            <person name="Mei L."/>
            <person name="Liu P."/>
            <person name="Yang Y."/>
            <person name="Tang C."/>
            <person name="Zhang F."/>
            <person name="Dong C."/>
            <person name="Wang B."/>
            <person name="Chen X."/>
            <person name="Dai L."/>
        </authorList>
    </citation>
    <scope>NUCLEOTIDE SEQUENCE [LARGE SCALE GENOMIC DNA]</scope>
    <source>
        <strain evidence="1 2">YNJC</strain>
    </source>
</reference>
<name>A0AAJ6GVF5_9XANT</name>
<accession>A0AAJ6GVF5</accession>
<evidence type="ECO:0000313" key="1">
    <source>
        <dbReference type="EMBL" id="WIX05075.1"/>
    </source>
</evidence>
<dbReference type="AlphaFoldDB" id="A0AAJ6GVF5"/>
<proteinExistence type="predicted"/>
<dbReference type="EMBL" id="CP127225">
    <property type="protein sequence ID" value="WIX05075.1"/>
    <property type="molecule type" value="Genomic_DNA"/>
</dbReference>
<sequence>MSKPTADKRPPARAVVEANAKPIAAPRPLVAAAANGDSSWQEF</sequence>
<gene>
    <name evidence="1" type="ORF">QN060_12235</name>
</gene>
<dbReference type="Proteomes" id="UP001228059">
    <property type="component" value="Chromosome"/>
</dbReference>
<evidence type="ECO:0000313" key="2">
    <source>
        <dbReference type="Proteomes" id="UP001228059"/>
    </source>
</evidence>
<protein>
    <submittedName>
        <fullName evidence="1">Uncharacterized protein</fullName>
    </submittedName>
</protein>
<organism evidence="1 2">
    <name type="scientific">Xanthomonas oryzae pv. leersiae</name>
    <dbReference type="NCBI Taxonomy" id="3112258"/>
    <lineage>
        <taxon>Bacteria</taxon>
        <taxon>Pseudomonadati</taxon>
        <taxon>Pseudomonadota</taxon>
        <taxon>Gammaproteobacteria</taxon>
        <taxon>Lysobacterales</taxon>
        <taxon>Lysobacteraceae</taxon>
        <taxon>Xanthomonas</taxon>
    </lineage>
</organism>
<dbReference type="RefSeq" id="WP_256363560.1">
    <property type="nucleotide sequence ID" value="NZ_CP127225.1"/>
</dbReference>